<keyword evidence="8" id="KW-1185">Reference proteome</keyword>
<dbReference type="SUPFAM" id="SSF57196">
    <property type="entry name" value="EGF/Laminin"/>
    <property type="match status" value="3"/>
</dbReference>
<evidence type="ECO:0000259" key="6">
    <source>
        <dbReference type="PROSITE" id="PS50026"/>
    </source>
</evidence>
<dbReference type="InterPro" id="IPR001881">
    <property type="entry name" value="EGF-like_Ca-bd_dom"/>
</dbReference>
<sequence>MTSTAIDGERDRAMLFPDYYFFAERRLVNHTVEEKRVKNLDDCELLCYLNENCVSLNFKKDPDDNLENNSLGHSCELNNANHLEYDGDLKTDAVFYYRGSKNACSNNSMCQNNATCQSGFTFKGYRCLCPLGFEGERCEKDTDECKTTPQKCHVNAACNNTHGSYVCTCKPGYVGDGRDCTGTVNSVKKPLEFELDNMYLFDIDECNETYAVKRNKCHLNASCINTQGSYNCSCNPNYVGDGFNCEADPCYNYKSLSDADRKSNHQTPKYQEVCDNSLPEGWYRFVGAAGTKMPTTRVPAYRCGTNWSGWLMTAHPTLEDGEVLRTVCFSDRSTGCKYSNGISVKNCGSYFIYEFFKPPGCDSRYCSTD</sequence>
<dbReference type="GO" id="GO:0005509">
    <property type="term" value="F:calcium ion binding"/>
    <property type="evidence" value="ECO:0007669"/>
    <property type="project" value="InterPro"/>
</dbReference>
<proteinExistence type="predicted"/>
<feature type="non-terminal residue" evidence="7">
    <location>
        <position position="369"/>
    </location>
</feature>
<dbReference type="SMART" id="SM00179">
    <property type="entry name" value="EGF_CA"/>
    <property type="match status" value="3"/>
</dbReference>
<keyword evidence="3" id="KW-0677">Repeat</keyword>
<feature type="disulfide bond" evidence="5">
    <location>
        <begin position="129"/>
        <end position="138"/>
    </location>
</feature>
<evidence type="ECO:0000313" key="8">
    <source>
        <dbReference type="Proteomes" id="UP000275408"/>
    </source>
</evidence>
<evidence type="ECO:0000256" key="1">
    <source>
        <dbReference type="ARBA" id="ARBA00022536"/>
    </source>
</evidence>
<dbReference type="Pfam" id="PF12947">
    <property type="entry name" value="EGF_3"/>
    <property type="match status" value="2"/>
</dbReference>
<dbReference type="EMBL" id="RCHS01000021">
    <property type="protein sequence ID" value="RMX61398.1"/>
    <property type="molecule type" value="Genomic_DNA"/>
</dbReference>
<accession>A0A3M6V948</accession>
<dbReference type="OrthoDB" id="5945417at2759"/>
<dbReference type="PROSITE" id="PS50026">
    <property type="entry name" value="EGF_3"/>
    <property type="match status" value="3"/>
</dbReference>
<comment type="caution">
    <text evidence="7">The sequence shown here is derived from an EMBL/GenBank/DDBJ whole genome shotgun (WGS) entry which is preliminary data.</text>
</comment>
<keyword evidence="1 5" id="KW-0245">EGF-like domain</keyword>
<dbReference type="InterPro" id="IPR000152">
    <property type="entry name" value="EGF-type_Asp/Asn_hydroxyl_site"/>
</dbReference>
<organism evidence="7 8">
    <name type="scientific">Pocillopora damicornis</name>
    <name type="common">Cauliflower coral</name>
    <name type="synonym">Millepora damicornis</name>
    <dbReference type="NCBI Taxonomy" id="46731"/>
    <lineage>
        <taxon>Eukaryota</taxon>
        <taxon>Metazoa</taxon>
        <taxon>Cnidaria</taxon>
        <taxon>Anthozoa</taxon>
        <taxon>Hexacorallia</taxon>
        <taxon>Scleractinia</taxon>
        <taxon>Astrocoeniina</taxon>
        <taxon>Pocilloporidae</taxon>
        <taxon>Pocillopora</taxon>
    </lineage>
</organism>
<dbReference type="PROSITE" id="PS00022">
    <property type="entry name" value="EGF_1"/>
    <property type="match status" value="1"/>
</dbReference>
<dbReference type="PANTHER" id="PTHR24050">
    <property type="entry name" value="PA14 DOMAIN-CONTAINING PROTEIN"/>
    <property type="match status" value="1"/>
</dbReference>
<dbReference type="InterPro" id="IPR024731">
    <property type="entry name" value="NELL2-like_EGF"/>
</dbReference>
<dbReference type="Pfam" id="PF23283">
    <property type="entry name" value="D8C_UMOD"/>
    <property type="match status" value="1"/>
</dbReference>
<feature type="domain" description="EGF-like" evidence="6">
    <location>
        <begin position="141"/>
        <end position="181"/>
    </location>
</feature>
<protein>
    <recommendedName>
        <fullName evidence="6">EGF-like domain-containing protein</fullName>
    </recommendedName>
</protein>
<gene>
    <name evidence="7" type="ORF">pdam_00018290</name>
</gene>
<evidence type="ECO:0000256" key="3">
    <source>
        <dbReference type="ARBA" id="ARBA00022737"/>
    </source>
</evidence>
<name>A0A3M6V948_POCDA</name>
<dbReference type="Proteomes" id="UP000275408">
    <property type="component" value="Unassembled WGS sequence"/>
</dbReference>
<dbReference type="PROSITE" id="PS00010">
    <property type="entry name" value="ASX_HYDROXYL"/>
    <property type="match status" value="2"/>
</dbReference>
<feature type="domain" description="EGF-like" evidence="6">
    <location>
        <begin position="100"/>
        <end position="139"/>
    </location>
</feature>
<evidence type="ECO:0000313" key="7">
    <source>
        <dbReference type="EMBL" id="RMX61398.1"/>
    </source>
</evidence>
<keyword evidence="4 5" id="KW-1015">Disulfide bond</keyword>
<dbReference type="SMART" id="SM00181">
    <property type="entry name" value="EGF"/>
    <property type="match status" value="3"/>
</dbReference>
<dbReference type="PROSITE" id="PS01186">
    <property type="entry name" value="EGF_2"/>
    <property type="match status" value="2"/>
</dbReference>
<evidence type="ECO:0000256" key="5">
    <source>
        <dbReference type="PROSITE-ProRule" id="PRU00076"/>
    </source>
</evidence>
<dbReference type="InterPro" id="IPR018097">
    <property type="entry name" value="EGF_Ca-bd_CS"/>
</dbReference>
<dbReference type="Pfam" id="PF00008">
    <property type="entry name" value="EGF"/>
    <property type="match status" value="1"/>
</dbReference>
<dbReference type="AlphaFoldDB" id="A0A3M6V948"/>
<dbReference type="CDD" id="cd00054">
    <property type="entry name" value="EGF_CA"/>
    <property type="match status" value="3"/>
</dbReference>
<dbReference type="InterPro" id="IPR000742">
    <property type="entry name" value="EGF"/>
</dbReference>
<dbReference type="Gene3D" id="2.10.25.10">
    <property type="entry name" value="Laminin"/>
    <property type="match status" value="3"/>
</dbReference>
<dbReference type="InterPro" id="IPR052235">
    <property type="entry name" value="Nephronectin_domain"/>
</dbReference>
<dbReference type="InterPro" id="IPR057774">
    <property type="entry name" value="D8C_UMOD/GP2/OIT3-like"/>
</dbReference>
<evidence type="ECO:0000256" key="4">
    <source>
        <dbReference type="ARBA" id="ARBA00023157"/>
    </source>
</evidence>
<comment type="caution">
    <text evidence="5">Lacks conserved residue(s) required for the propagation of feature annotation.</text>
</comment>
<dbReference type="PROSITE" id="PS01187">
    <property type="entry name" value="EGF_CA"/>
    <property type="match status" value="2"/>
</dbReference>
<dbReference type="STRING" id="46731.A0A3M6V948"/>
<feature type="domain" description="EGF-like" evidence="6">
    <location>
        <begin position="202"/>
        <end position="246"/>
    </location>
</feature>
<reference evidence="7 8" key="1">
    <citation type="journal article" date="2018" name="Sci. Rep.">
        <title>Comparative analysis of the Pocillopora damicornis genome highlights role of immune system in coral evolution.</title>
        <authorList>
            <person name="Cunning R."/>
            <person name="Bay R.A."/>
            <person name="Gillette P."/>
            <person name="Baker A.C."/>
            <person name="Traylor-Knowles N."/>
        </authorList>
    </citation>
    <scope>NUCLEOTIDE SEQUENCE [LARGE SCALE GENOMIC DNA]</scope>
    <source>
        <strain evidence="7">RSMAS</strain>
        <tissue evidence="7">Whole animal</tissue>
    </source>
</reference>
<dbReference type="PANTHER" id="PTHR24050:SF28">
    <property type="entry name" value="UROMODULIN-LIKE"/>
    <property type="match status" value="1"/>
</dbReference>
<keyword evidence="2" id="KW-0732">Signal</keyword>
<evidence type="ECO:0000256" key="2">
    <source>
        <dbReference type="ARBA" id="ARBA00022729"/>
    </source>
</evidence>
<dbReference type="FunFam" id="2.10.25.10:FF:000038">
    <property type="entry name" value="Fibrillin 2"/>
    <property type="match status" value="2"/>
</dbReference>
<feature type="disulfide bond" evidence="5">
    <location>
        <begin position="110"/>
        <end position="127"/>
    </location>
</feature>